<dbReference type="STRING" id="76193.A0A194QN65"/>
<dbReference type="SUPFAM" id="SSF47862">
    <property type="entry name" value="Saposin"/>
    <property type="match status" value="2"/>
</dbReference>
<feature type="domain" description="Saposin B-type" evidence="3">
    <location>
        <begin position="1"/>
        <end position="44"/>
    </location>
</feature>
<dbReference type="PANTHER" id="PTHR11480:SF3">
    <property type="entry name" value="BCDNA.GH08312"/>
    <property type="match status" value="1"/>
</dbReference>
<dbReference type="Pfam" id="PF05184">
    <property type="entry name" value="SapB_1"/>
    <property type="match status" value="1"/>
</dbReference>
<organism evidence="4 5">
    <name type="scientific">Papilio machaon</name>
    <name type="common">Old World swallowtail butterfly</name>
    <dbReference type="NCBI Taxonomy" id="76193"/>
    <lineage>
        <taxon>Eukaryota</taxon>
        <taxon>Metazoa</taxon>
        <taxon>Ecdysozoa</taxon>
        <taxon>Arthropoda</taxon>
        <taxon>Hexapoda</taxon>
        <taxon>Insecta</taxon>
        <taxon>Pterygota</taxon>
        <taxon>Neoptera</taxon>
        <taxon>Endopterygota</taxon>
        <taxon>Lepidoptera</taxon>
        <taxon>Glossata</taxon>
        <taxon>Ditrysia</taxon>
        <taxon>Papilionoidea</taxon>
        <taxon>Papilionidae</taxon>
        <taxon>Papilioninae</taxon>
        <taxon>Papilio</taxon>
    </lineage>
</organism>
<dbReference type="PANTHER" id="PTHR11480">
    <property type="entry name" value="SAPOSIN-RELATED"/>
    <property type="match status" value="1"/>
</dbReference>
<feature type="domain" description="Saposin B-type" evidence="3">
    <location>
        <begin position="51"/>
        <end position="131"/>
    </location>
</feature>
<evidence type="ECO:0000256" key="2">
    <source>
        <dbReference type="ARBA" id="ARBA00023180"/>
    </source>
</evidence>
<evidence type="ECO:0000259" key="3">
    <source>
        <dbReference type="PROSITE" id="PS50015"/>
    </source>
</evidence>
<dbReference type="Pfam" id="PF03489">
    <property type="entry name" value="SapB_2"/>
    <property type="match status" value="2"/>
</dbReference>
<dbReference type="InterPro" id="IPR008138">
    <property type="entry name" value="SapB_2"/>
</dbReference>
<evidence type="ECO:0000256" key="1">
    <source>
        <dbReference type="ARBA" id="ARBA00023157"/>
    </source>
</evidence>
<dbReference type="SMART" id="SM00741">
    <property type="entry name" value="SapB"/>
    <property type="match status" value="2"/>
</dbReference>
<dbReference type="Proteomes" id="UP000053240">
    <property type="component" value="Unassembled WGS sequence"/>
</dbReference>
<dbReference type="GO" id="GO:0006629">
    <property type="term" value="P:lipid metabolic process"/>
    <property type="evidence" value="ECO:0007669"/>
    <property type="project" value="InterPro"/>
</dbReference>
<dbReference type="InterPro" id="IPR007856">
    <property type="entry name" value="SapB_1"/>
</dbReference>
<keyword evidence="1" id="KW-1015">Disulfide bond</keyword>
<accession>A0A194QN65</accession>
<dbReference type="InterPro" id="IPR008139">
    <property type="entry name" value="SaposinB_dom"/>
</dbReference>
<dbReference type="InParanoid" id="A0A194QN65"/>
<evidence type="ECO:0000313" key="5">
    <source>
        <dbReference type="Proteomes" id="UP000053240"/>
    </source>
</evidence>
<name>A0A194QN65_PAPMA</name>
<dbReference type="InterPro" id="IPR011001">
    <property type="entry name" value="Saposin-like"/>
</dbReference>
<keyword evidence="2" id="KW-0325">Glycoprotein</keyword>
<keyword evidence="5" id="KW-1185">Reference proteome</keyword>
<sequence length="144" mass="16058">MPKSVRGECDQFVDKYSDLVISLLAQELDPSEVCQELKLCDPTGIRAVKEAILDCAVCETVVMAVRKVLSNDKIDHDIVHVVEKSCALLPAKYYDRCHTLMEVYGDSIIHLIEDIGTKGVCEKIGLCSDRSSAYVHMQTPQTRN</sequence>
<proteinExistence type="predicted"/>
<gene>
    <name evidence="4" type="ORF">RR48_11451</name>
</gene>
<protein>
    <submittedName>
        <fullName evidence="4">Proactivator polypeptide</fullName>
    </submittedName>
</protein>
<evidence type="ECO:0000313" key="4">
    <source>
        <dbReference type="EMBL" id="KPJ06952.1"/>
    </source>
</evidence>
<dbReference type="EMBL" id="KQ461194">
    <property type="protein sequence ID" value="KPJ06952.1"/>
    <property type="molecule type" value="Genomic_DNA"/>
</dbReference>
<reference evidence="4 5" key="1">
    <citation type="journal article" date="2015" name="Nat. Commun.">
        <title>Outbred genome sequencing and CRISPR/Cas9 gene editing in butterflies.</title>
        <authorList>
            <person name="Li X."/>
            <person name="Fan D."/>
            <person name="Zhang W."/>
            <person name="Liu G."/>
            <person name="Zhang L."/>
            <person name="Zhao L."/>
            <person name="Fang X."/>
            <person name="Chen L."/>
            <person name="Dong Y."/>
            <person name="Chen Y."/>
            <person name="Ding Y."/>
            <person name="Zhao R."/>
            <person name="Feng M."/>
            <person name="Zhu Y."/>
            <person name="Feng Y."/>
            <person name="Jiang X."/>
            <person name="Zhu D."/>
            <person name="Xiang H."/>
            <person name="Feng X."/>
            <person name="Li S."/>
            <person name="Wang J."/>
            <person name="Zhang G."/>
            <person name="Kronforst M.R."/>
            <person name="Wang W."/>
        </authorList>
    </citation>
    <scope>NUCLEOTIDE SEQUENCE [LARGE SCALE GENOMIC DNA]</scope>
    <source>
        <strain evidence="4">Ya'a_city_454_Pm</strain>
        <tissue evidence="4">Whole body</tissue>
    </source>
</reference>
<dbReference type="Gene3D" id="1.10.225.10">
    <property type="entry name" value="Saposin-like"/>
    <property type="match status" value="2"/>
</dbReference>
<dbReference type="InterPro" id="IPR051428">
    <property type="entry name" value="Sphingo_Act-Surfact_Prot"/>
</dbReference>
<dbReference type="AlphaFoldDB" id="A0A194QN65"/>
<dbReference type="PROSITE" id="PS50015">
    <property type="entry name" value="SAP_B"/>
    <property type="match status" value="2"/>
</dbReference>